<dbReference type="AlphaFoldDB" id="A0A291GPD6"/>
<dbReference type="EMBL" id="CP023563">
    <property type="protein sequence ID" value="ATG52037.1"/>
    <property type="molecule type" value="Genomic_DNA"/>
</dbReference>
<evidence type="ECO:0000256" key="1">
    <source>
        <dbReference type="SAM" id="MobiDB-lite"/>
    </source>
</evidence>
<feature type="transmembrane region" description="Helical" evidence="2">
    <location>
        <begin position="55"/>
        <end position="77"/>
    </location>
</feature>
<accession>A0A291GPD6</accession>
<keyword evidence="2" id="KW-0812">Transmembrane</keyword>
<sequence length="112" mass="12023">MNLERIKRFVHPEGYGFWLDPDGLFTLLGAIIATVALSVAIDIPDAIRRIGDPVVGRPVVATVLSAAVYLAMARTFASLVHAWTPATSRHRAGSTPGSLHSASSWPSAAWSW</sequence>
<evidence type="ECO:0000313" key="3">
    <source>
        <dbReference type="EMBL" id="ATG52037.1"/>
    </source>
</evidence>
<evidence type="ECO:0000256" key="2">
    <source>
        <dbReference type="SAM" id="Phobius"/>
    </source>
</evidence>
<gene>
    <name evidence="3" type="ORF">CFK38_11285</name>
</gene>
<feature type="transmembrane region" description="Helical" evidence="2">
    <location>
        <begin position="24"/>
        <end position="43"/>
    </location>
</feature>
<dbReference type="OrthoDB" id="9812273at2"/>
<dbReference type="RefSeq" id="WP_096803155.1">
    <property type="nucleotide sequence ID" value="NZ_CP023563.1"/>
</dbReference>
<dbReference type="Proteomes" id="UP000218165">
    <property type="component" value="Chromosome"/>
</dbReference>
<evidence type="ECO:0000313" key="4">
    <source>
        <dbReference type="Proteomes" id="UP000218165"/>
    </source>
</evidence>
<keyword evidence="2" id="KW-1133">Transmembrane helix</keyword>
<proteinExistence type="predicted"/>
<feature type="region of interest" description="Disordered" evidence="1">
    <location>
        <begin position="88"/>
        <end position="112"/>
    </location>
</feature>
<keyword evidence="2" id="KW-0472">Membrane</keyword>
<organism evidence="3 4">
    <name type="scientific">Brachybacterium vulturis</name>
    <dbReference type="NCBI Taxonomy" id="2017484"/>
    <lineage>
        <taxon>Bacteria</taxon>
        <taxon>Bacillati</taxon>
        <taxon>Actinomycetota</taxon>
        <taxon>Actinomycetes</taxon>
        <taxon>Micrococcales</taxon>
        <taxon>Dermabacteraceae</taxon>
        <taxon>Brachybacterium</taxon>
    </lineage>
</organism>
<dbReference type="KEGG" id="brz:CFK38_11285"/>
<keyword evidence="4" id="KW-1185">Reference proteome</keyword>
<protein>
    <submittedName>
        <fullName evidence="3">Uncharacterized protein</fullName>
    </submittedName>
</protein>
<feature type="compositionally biased region" description="Low complexity" evidence="1">
    <location>
        <begin position="101"/>
        <end position="112"/>
    </location>
</feature>
<reference evidence="4" key="1">
    <citation type="submission" date="2017-09" db="EMBL/GenBank/DDBJ databases">
        <title>Brachybacterium sp. VM2412.</title>
        <authorList>
            <person name="Tak E.J."/>
            <person name="Bae J.-W."/>
        </authorList>
    </citation>
    <scope>NUCLEOTIDE SEQUENCE [LARGE SCALE GENOMIC DNA]</scope>
    <source>
        <strain evidence="4">VM2412</strain>
    </source>
</reference>
<name>A0A291GPD6_9MICO</name>